<feature type="domain" description="Glycosyltransferase subfamily 4-like N-terminal" evidence="1">
    <location>
        <begin position="31"/>
        <end position="174"/>
    </location>
</feature>
<dbReference type="AlphaFoldDB" id="A0A6C0I2Y9"/>
<dbReference type="SUPFAM" id="SSF53756">
    <property type="entry name" value="UDP-Glycosyltransferase/glycogen phosphorylase"/>
    <property type="match status" value="1"/>
</dbReference>
<proteinExistence type="predicted"/>
<dbReference type="InterPro" id="IPR028098">
    <property type="entry name" value="Glyco_trans_4-like_N"/>
</dbReference>
<name>A0A6C0I2Y9_9ZZZZ</name>
<organism evidence="2">
    <name type="scientific">viral metagenome</name>
    <dbReference type="NCBI Taxonomy" id="1070528"/>
    <lineage>
        <taxon>unclassified sequences</taxon>
        <taxon>metagenomes</taxon>
        <taxon>organismal metagenomes</taxon>
    </lineage>
</organism>
<dbReference type="Gene3D" id="3.40.50.2000">
    <property type="entry name" value="Glycogen Phosphorylase B"/>
    <property type="match status" value="2"/>
</dbReference>
<sequence>MYVYIIYTYIDNVNSVKSKIYNYTKQVMKLVLVAPGFKSFPPKGWGAVESIVWDYYENLQSYPDIRVDIVNTNNLNQLVEQVNAHHADVVHIMYDDYIVVAPYLQCGKIVYTSHYAYLTHPQFETQCAHYFKNIFSKVIEYQDIVSIHVISEAIADVYVKHGFRGKINIVCNGAREDKFLFSDTPTKKEKSICVAKIEKRKAQYKYQGLPQLDFVGNFHDSSFNVANPNYLGEWDKPTLYENLTNYANLLLLSEGEADPLVVKEALVAGLGLVISECSTANLDLSMPFITVVPNNKLNDIFYVSEAVWKNRNTSIALRDEIRDYGLLKFSWKTVIKRYINLIKS</sequence>
<protein>
    <recommendedName>
        <fullName evidence="1">Glycosyltransferase subfamily 4-like N-terminal domain-containing protein</fullName>
    </recommendedName>
</protein>
<evidence type="ECO:0000259" key="1">
    <source>
        <dbReference type="Pfam" id="PF13439"/>
    </source>
</evidence>
<dbReference type="EMBL" id="MN740084">
    <property type="protein sequence ID" value="QHT87159.1"/>
    <property type="molecule type" value="Genomic_DNA"/>
</dbReference>
<reference evidence="2" key="1">
    <citation type="journal article" date="2020" name="Nature">
        <title>Giant virus diversity and host interactions through global metagenomics.</title>
        <authorList>
            <person name="Schulz F."/>
            <person name="Roux S."/>
            <person name="Paez-Espino D."/>
            <person name="Jungbluth S."/>
            <person name="Walsh D.A."/>
            <person name="Denef V.J."/>
            <person name="McMahon K.D."/>
            <person name="Konstantinidis K.T."/>
            <person name="Eloe-Fadrosh E.A."/>
            <person name="Kyrpides N.C."/>
            <person name="Woyke T."/>
        </authorList>
    </citation>
    <scope>NUCLEOTIDE SEQUENCE</scope>
    <source>
        <strain evidence="2">GVMAG-M-3300023184-190</strain>
    </source>
</reference>
<dbReference type="Pfam" id="PF13439">
    <property type="entry name" value="Glyco_transf_4"/>
    <property type="match status" value="1"/>
</dbReference>
<accession>A0A6C0I2Y9</accession>
<evidence type="ECO:0000313" key="2">
    <source>
        <dbReference type="EMBL" id="QHT87159.1"/>
    </source>
</evidence>